<dbReference type="Gene3D" id="2.40.50.140">
    <property type="entry name" value="Nucleic acid-binding proteins"/>
    <property type="match status" value="1"/>
</dbReference>
<gene>
    <name evidence="5" type="primary">rplB</name>
    <name evidence="9" type="ORF">COT89_02595</name>
</gene>
<reference evidence="10" key="1">
    <citation type="submission" date="2017-09" db="EMBL/GenBank/DDBJ databases">
        <title>Depth-based differentiation of microbial function through sediment-hosted aquifers and enrichment of novel symbionts in the deep terrestrial subsurface.</title>
        <authorList>
            <person name="Probst A.J."/>
            <person name="Ladd B."/>
            <person name="Jarett J.K."/>
            <person name="Geller-Mcgrath D.E."/>
            <person name="Sieber C.M.K."/>
            <person name="Emerson J.B."/>
            <person name="Anantharaman K."/>
            <person name="Thomas B.C."/>
            <person name="Malmstrom R."/>
            <person name="Stieglmeier M."/>
            <person name="Klingl A."/>
            <person name="Woyke T."/>
            <person name="Ryan C.M."/>
            <person name="Banfield J.F."/>
        </authorList>
    </citation>
    <scope>NUCLEOTIDE SEQUENCE [LARGE SCALE GENOMIC DNA]</scope>
</reference>
<dbReference type="GO" id="GO:0003735">
    <property type="term" value="F:structural constituent of ribosome"/>
    <property type="evidence" value="ECO:0007669"/>
    <property type="project" value="InterPro"/>
</dbReference>
<dbReference type="SMART" id="SM01383">
    <property type="entry name" value="Ribosomal_L2"/>
    <property type="match status" value="1"/>
</dbReference>
<dbReference type="InterPro" id="IPR014722">
    <property type="entry name" value="Rib_uL2_dom2"/>
</dbReference>
<dbReference type="InterPro" id="IPR005880">
    <property type="entry name" value="Ribosomal_uL2_bac/org-type"/>
</dbReference>
<protein>
    <recommendedName>
        <fullName evidence="4 5">Large ribosomal subunit protein uL2</fullName>
    </recommendedName>
</protein>
<keyword evidence="5" id="KW-0694">RNA-binding</keyword>
<dbReference type="AlphaFoldDB" id="A0A2H0VFH1"/>
<evidence type="ECO:0000256" key="1">
    <source>
        <dbReference type="ARBA" id="ARBA00005636"/>
    </source>
</evidence>
<keyword evidence="5" id="KW-0699">rRNA-binding</keyword>
<dbReference type="FunFam" id="2.30.30.30:FF:000001">
    <property type="entry name" value="50S ribosomal protein L2"/>
    <property type="match status" value="1"/>
</dbReference>
<dbReference type="FunFam" id="4.10.950.10:FF:000001">
    <property type="entry name" value="50S ribosomal protein L2"/>
    <property type="match status" value="1"/>
</dbReference>
<keyword evidence="3 5" id="KW-0687">Ribonucleoprotein</keyword>
<feature type="domain" description="Large ribosomal subunit protein uL2 C-terminal" evidence="7">
    <location>
        <begin position="124"/>
        <end position="253"/>
    </location>
</feature>
<accession>A0A2H0VFH1</accession>
<name>A0A2H0VFH1_9BACT</name>
<evidence type="ECO:0000313" key="9">
    <source>
        <dbReference type="EMBL" id="PIR97836.1"/>
    </source>
</evidence>
<dbReference type="SMART" id="SM01382">
    <property type="entry name" value="Ribosomal_L2_C"/>
    <property type="match status" value="1"/>
</dbReference>
<evidence type="ECO:0000259" key="8">
    <source>
        <dbReference type="SMART" id="SM01383"/>
    </source>
</evidence>
<dbReference type="InterPro" id="IPR022669">
    <property type="entry name" value="Ribosomal_uL2_C"/>
</dbReference>
<dbReference type="GO" id="GO:0019843">
    <property type="term" value="F:rRNA binding"/>
    <property type="evidence" value="ECO:0007669"/>
    <property type="project" value="UniProtKB-UniRule"/>
</dbReference>
<comment type="subunit">
    <text evidence="5">Part of the 50S ribosomal subunit. Forms a bridge to the 30S subunit in the 70S ribosome.</text>
</comment>
<dbReference type="InterPro" id="IPR014726">
    <property type="entry name" value="Ribosomal_uL2_dom3"/>
</dbReference>
<dbReference type="GO" id="GO:0002181">
    <property type="term" value="P:cytoplasmic translation"/>
    <property type="evidence" value="ECO:0007669"/>
    <property type="project" value="TreeGrafter"/>
</dbReference>
<comment type="function">
    <text evidence="5">One of the primary rRNA binding proteins. Required for association of the 30S and 50S subunits to form the 70S ribosome, for tRNA binding and peptide bond formation. It has been suggested to have peptidyltransferase activity; this is somewhat controversial. Makes several contacts with the 16S rRNA in the 70S ribosome.</text>
</comment>
<dbReference type="NCBIfam" id="TIGR01171">
    <property type="entry name" value="rplB_bact"/>
    <property type="match status" value="1"/>
</dbReference>
<evidence type="ECO:0000313" key="10">
    <source>
        <dbReference type="Proteomes" id="UP000231466"/>
    </source>
</evidence>
<evidence type="ECO:0000259" key="7">
    <source>
        <dbReference type="SMART" id="SM01382"/>
    </source>
</evidence>
<dbReference type="PANTHER" id="PTHR13691:SF5">
    <property type="entry name" value="LARGE RIBOSOMAL SUBUNIT PROTEIN UL2M"/>
    <property type="match status" value="1"/>
</dbReference>
<organism evidence="9 10">
    <name type="scientific">Candidatus Colwellbacteria bacterium CG10_big_fil_rev_8_21_14_0_10_42_22</name>
    <dbReference type="NCBI Taxonomy" id="1974540"/>
    <lineage>
        <taxon>Bacteria</taxon>
        <taxon>Candidatus Colwelliibacteriota</taxon>
    </lineage>
</organism>
<comment type="caution">
    <text evidence="9">The sequence shown here is derived from an EMBL/GenBank/DDBJ whole genome shotgun (WGS) entry which is preliminary data.</text>
</comment>
<dbReference type="InterPro" id="IPR008991">
    <property type="entry name" value="Translation_prot_SH3-like_sf"/>
</dbReference>
<dbReference type="Gene3D" id="4.10.950.10">
    <property type="entry name" value="Ribosomal protein L2, domain 3"/>
    <property type="match status" value="1"/>
</dbReference>
<dbReference type="SUPFAM" id="SSF50104">
    <property type="entry name" value="Translation proteins SH3-like domain"/>
    <property type="match status" value="1"/>
</dbReference>
<dbReference type="Pfam" id="PF03947">
    <property type="entry name" value="Ribosomal_L2_C"/>
    <property type="match status" value="1"/>
</dbReference>
<evidence type="ECO:0000256" key="2">
    <source>
        <dbReference type="ARBA" id="ARBA00022980"/>
    </source>
</evidence>
<dbReference type="PANTHER" id="PTHR13691">
    <property type="entry name" value="RIBOSOMAL PROTEIN L2"/>
    <property type="match status" value="1"/>
</dbReference>
<dbReference type="EMBL" id="PFAH01000009">
    <property type="protein sequence ID" value="PIR97836.1"/>
    <property type="molecule type" value="Genomic_DNA"/>
</dbReference>
<evidence type="ECO:0000256" key="4">
    <source>
        <dbReference type="ARBA" id="ARBA00035242"/>
    </source>
</evidence>
<keyword evidence="2 5" id="KW-0689">Ribosomal protein</keyword>
<dbReference type="GO" id="GO:0015934">
    <property type="term" value="C:large ribosomal subunit"/>
    <property type="evidence" value="ECO:0007669"/>
    <property type="project" value="InterPro"/>
</dbReference>
<dbReference type="Proteomes" id="UP000231466">
    <property type="component" value="Unassembled WGS sequence"/>
</dbReference>
<feature type="compositionally biased region" description="Basic residues" evidence="6">
    <location>
        <begin position="259"/>
        <end position="281"/>
    </location>
</feature>
<sequence>MIMKNYKPYTPSRRKMTVVDYGNLSKERPMKSATTKIKQRAGRNNLGRITVRHKGAGVKKLYRLLDFYQNKDSVEGRIEALEYDPYRSAFIARVVYADGDRRYHLAYSGAKVGDKILTSDKAPLKRGNRLPLSKIPVGYEVHNVEITPGRGGKIIRSAGSSTQILAHEGKYVHLKMPSGEVRKVLSGNLATIGQVSNQEHSLTVIGKAGRKRLMGVRPTVRGAAMNPVDHKYGGGEGRQPRGTKRPKDIWGNVIGGPKTRNKKKWSNKMIVKRRVSKRNKK</sequence>
<comment type="similarity">
    <text evidence="1 5">Belongs to the universal ribosomal protein uL2 family.</text>
</comment>
<evidence type="ECO:0000256" key="6">
    <source>
        <dbReference type="SAM" id="MobiDB-lite"/>
    </source>
</evidence>
<dbReference type="HAMAP" id="MF_01320_B">
    <property type="entry name" value="Ribosomal_uL2_B"/>
    <property type="match status" value="1"/>
</dbReference>
<dbReference type="GO" id="GO:0016740">
    <property type="term" value="F:transferase activity"/>
    <property type="evidence" value="ECO:0007669"/>
    <property type="project" value="InterPro"/>
</dbReference>
<dbReference type="InterPro" id="IPR002171">
    <property type="entry name" value="Ribosomal_uL2"/>
</dbReference>
<dbReference type="Gene3D" id="2.30.30.30">
    <property type="match status" value="1"/>
</dbReference>
<dbReference type="PIRSF" id="PIRSF002158">
    <property type="entry name" value="Ribosomal_L2"/>
    <property type="match status" value="1"/>
</dbReference>
<feature type="region of interest" description="Disordered" evidence="6">
    <location>
        <begin position="224"/>
        <end position="281"/>
    </location>
</feature>
<dbReference type="SUPFAM" id="SSF50249">
    <property type="entry name" value="Nucleic acid-binding proteins"/>
    <property type="match status" value="1"/>
</dbReference>
<dbReference type="InterPro" id="IPR012340">
    <property type="entry name" value="NA-bd_OB-fold"/>
</dbReference>
<dbReference type="PROSITE" id="PS00467">
    <property type="entry name" value="RIBOSOMAL_L2"/>
    <property type="match status" value="1"/>
</dbReference>
<dbReference type="Pfam" id="PF00181">
    <property type="entry name" value="Ribosomal_L2_N"/>
    <property type="match status" value="1"/>
</dbReference>
<evidence type="ECO:0000256" key="5">
    <source>
        <dbReference type="HAMAP-Rule" id="MF_01320"/>
    </source>
</evidence>
<dbReference type="InterPro" id="IPR022671">
    <property type="entry name" value="Ribosomal_uL2_CS"/>
</dbReference>
<proteinExistence type="inferred from homology"/>
<feature type="domain" description="Large ribosomal subunit protein uL2 RNA-binding" evidence="8">
    <location>
        <begin position="42"/>
        <end position="118"/>
    </location>
</feature>
<dbReference type="InterPro" id="IPR022666">
    <property type="entry name" value="Ribosomal_uL2_RNA-bd_dom"/>
</dbReference>
<evidence type="ECO:0000256" key="3">
    <source>
        <dbReference type="ARBA" id="ARBA00023274"/>
    </source>
</evidence>